<organism evidence="1 2">
    <name type="scientific">Streptomyces achromogenes</name>
    <dbReference type="NCBI Taxonomy" id="67255"/>
    <lineage>
        <taxon>Bacteria</taxon>
        <taxon>Bacillati</taxon>
        <taxon>Actinomycetota</taxon>
        <taxon>Actinomycetes</taxon>
        <taxon>Kitasatosporales</taxon>
        <taxon>Streptomycetaceae</taxon>
        <taxon>Streptomyces</taxon>
    </lineage>
</organism>
<sequence length="36" mass="3922">MSRAEFRADTDLVVKVSLVPSGPDSGWTVEVTQGWT</sequence>
<evidence type="ECO:0000313" key="2">
    <source>
        <dbReference type="Proteomes" id="UP001243364"/>
    </source>
</evidence>
<name>A0ABU0QFV2_STRAH</name>
<evidence type="ECO:0000313" key="1">
    <source>
        <dbReference type="EMBL" id="MDQ0688603.1"/>
    </source>
</evidence>
<dbReference type="Proteomes" id="UP001243364">
    <property type="component" value="Unassembled WGS sequence"/>
</dbReference>
<reference evidence="1 2" key="1">
    <citation type="submission" date="2023-07" db="EMBL/GenBank/DDBJ databases">
        <title>Comparative genomics of wheat-associated soil bacteria to identify genetic determinants of phenazine resistance.</title>
        <authorList>
            <person name="Mouncey N."/>
        </authorList>
    </citation>
    <scope>NUCLEOTIDE SEQUENCE [LARGE SCALE GENOMIC DNA]</scope>
    <source>
        <strain evidence="1 2">W4I19-2</strain>
    </source>
</reference>
<proteinExistence type="predicted"/>
<keyword evidence="2" id="KW-1185">Reference proteome</keyword>
<protein>
    <submittedName>
        <fullName evidence="1">Uncharacterized protein</fullName>
    </submittedName>
</protein>
<dbReference type="EMBL" id="JAUSYA010000001">
    <property type="protein sequence ID" value="MDQ0688603.1"/>
    <property type="molecule type" value="Genomic_DNA"/>
</dbReference>
<accession>A0ABU0QFV2</accession>
<comment type="caution">
    <text evidence="1">The sequence shown here is derived from an EMBL/GenBank/DDBJ whole genome shotgun (WGS) entry which is preliminary data.</text>
</comment>
<gene>
    <name evidence="1" type="ORF">QFZ56_007566</name>
</gene>